<organism evidence="2 3">
    <name type="scientific">Paenibacillus lemnae</name>
    <dbReference type="NCBI Taxonomy" id="1330551"/>
    <lineage>
        <taxon>Bacteria</taxon>
        <taxon>Bacillati</taxon>
        <taxon>Bacillota</taxon>
        <taxon>Bacilli</taxon>
        <taxon>Bacillales</taxon>
        <taxon>Paenibacillaceae</taxon>
        <taxon>Paenibacillus</taxon>
    </lineage>
</organism>
<accession>A0A848M3Q2</accession>
<dbReference type="AlphaFoldDB" id="A0A848M3Q2"/>
<feature type="transmembrane region" description="Helical" evidence="1">
    <location>
        <begin position="38"/>
        <end position="58"/>
    </location>
</feature>
<evidence type="ECO:0000313" key="2">
    <source>
        <dbReference type="EMBL" id="NMO94463.1"/>
    </source>
</evidence>
<name>A0A848M3Q2_PAELE</name>
<gene>
    <name evidence="2" type="ORF">HII30_01510</name>
</gene>
<reference evidence="2 3" key="1">
    <citation type="submission" date="2020-04" db="EMBL/GenBank/DDBJ databases">
        <title>Paenibacillus algicola sp. nov., a novel marine bacterium producing alginate lyase.</title>
        <authorList>
            <person name="Huang H."/>
        </authorList>
    </citation>
    <scope>NUCLEOTIDE SEQUENCE [LARGE SCALE GENOMIC DNA]</scope>
    <source>
        <strain evidence="2 3">L7-75</strain>
    </source>
</reference>
<feature type="transmembrane region" description="Helical" evidence="1">
    <location>
        <begin position="12"/>
        <end position="31"/>
    </location>
</feature>
<keyword evidence="1" id="KW-0812">Transmembrane</keyword>
<keyword evidence="1" id="KW-1133">Transmembrane helix</keyword>
<keyword evidence="3" id="KW-1185">Reference proteome</keyword>
<comment type="caution">
    <text evidence="2">The sequence shown here is derived from an EMBL/GenBank/DDBJ whole genome shotgun (WGS) entry which is preliminary data.</text>
</comment>
<keyword evidence="1" id="KW-0472">Membrane</keyword>
<protein>
    <submittedName>
        <fullName evidence="2">RDD family protein</fullName>
    </submittedName>
</protein>
<sequence length="365" mass="42031">MDHNHNRDLRKHQWIAILLSLISTGGGMFYIGTPWMIFWAVLFIAAQGFGVIAFFYTLGFLGLIILPLMLVVHLTGLIVTAVYFGKRPRDGYAQQKRQQRFDRPGRLLFRAILGVALFAGTVYASYTVGMLPFTKTKSERQAVADAAARHLQQKYGETFEITEVRYNWANGSYELQAQPLDKPELNFNMNARDDDPPNFGNDYYLAIWWSAQLKEKLTPYAEAFHPGKAYLYTEVSSERIGDKNENVPRYDELVRSGDDRIESQQVEIAVFTDLSEDSLPEEQERIVTLVNQLKENMIPSDIKLKIEYYPSAMDTDENRSLVQKDFEGFQREFLDQQSHKVQLYNLNDMDAIGPVKIEKIQRNVE</sequence>
<feature type="transmembrane region" description="Helical" evidence="1">
    <location>
        <begin position="64"/>
        <end position="86"/>
    </location>
</feature>
<dbReference type="EMBL" id="JABBPN010000001">
    <property type="protein sequence ID" value="NMO94463.1"/>
    <property type="molecule type" value="Genomic_DNA"/>
</dbReference>
<dbReference type="RefSeq" id="WP_169503154.1">
    <property type="nucleotide sequence ID" value="NZ_JABBPN010000001.1"/>
</dbReference>
<dbReference type="Proteomes" id="UP000565468">
    <property type="component" value="Unassembled WGS sequence"/>
</dbReference>
<evidence type="ECO:0000313" key="3">
    <source>
        <dbReference type="Proteomes" id="UP000565468"/>
    </source>
</evidence>
<evidence type="ECO:0000256" key="1">
    <source>
        <dbReference type="SAM" id="Phobius"/>
    </source>
</evidence>
<proteinExistence type="predicted"/>
<feature type="transmembrane region" description="Helical" evidence="1">
    <location>
        <begin position="107"/>
        <end position="126"/>
    </location>
</feature>